<dbReference type="InterPro" id="IPR000412">
    <property type="entry name" value="ABC_2_transport"/>
</dbReference>
<feature type="transmembrane region" description="Helical" evidence="6">
    <location>
        <begin position="26"/>
        <end position="46"/>
    </location>
</feature>
<feature type="transmembrane region" description="Helical" evidence="6">
    <location>
        <begin position="107"/>
        <end position="128"/>
    </location>
</feature>
<dbReference type="Proteomes" id="UP001499978">
    <property type="component" value="Unassembled WGS sequence"/>
</dbReference>
<dbReference type="RefSeq" id="WP_344168445.1">
    <property type="nucleotide sequence ID" value="NZ_BAAARY010000002.1"/>
</dbReference>
<organism evidence="8 9">
    <name type="scientific">Pilimelia columellifera subsp. columellifera</name>
    <dbReference type="NCBI Taxonomy" id="706583"/>
    <lineage>
        <taxon>Bacteria</taxon>
        <taxon>Bacillati</taxon>
        <taxon>Actinomycetota</taxon>
        <taxon>Actinomycetes</taxon>
        <taxon>Micromonosporales</taxon>
        <taxon>Micromonosporaceae</taxon>
        <taxon>Pilimelia</taxon>
    </lineage>
</organism>
<keyword evidence="4 6" id="KW-0472">Membrane</keyword>
<feature type="transmembrane region" description="Helical" evidence="6">
    <location>
        <begin position="134"/>
        <end position="157"/>
    </location>
</feature>
<accession>A0ABN3N4T2</accession>
<comment type="subcellular location">
    <subcellularLocation>
        <location evidence="6">Cell membrane</location>
        <topology evidence="6">Multi-pass membrane protein</topology>
    </subcellularLocation>
    <subcellularLocation>
        <location evidence="1">Membrane</location>
        <topology evidence="1">Multi-pass membrane protein</topology>
    </subcellularLocation>
</comment>
<dbReference type="PROSITE" id="PS51012">
    <property type="entry name" value="ABC_TM2"/>
    <property type="match status" value="1"/>
</dbReference>
<proteinExistence type="inferred from homology"/>
<dbReference type="PIRSF" id="PIRSF006648">
    <property type="entry name" value="DrrB"/>
    <property type="match status" value="1"/>
</dbReference>
<feature type="domain" description="ABC transmembrane type-2" evidence="7">
    <location>
        <begin position="22"/>
        <end position="249"/>
    </location>
</feature>
<keyword evidence="6" id="KW-0813">Transport</keyword>
<evidence type="ECO:0000256" key="2">
    <source>
        <dbReference type="ARBA" id="ARBA00022692"/>
    </source>
</evidence>
<evidence type="ECO:0000256" key="3">
    <source>
        <dbReference type="ARBA" id="ARBA00022989"/>
    </source>
</evidence>
<feature type="transmembrane region" description="Helical" evidence="6">
    <location>
        <begin position="169"/>
        <end position="188"/>
    </location>
</feature>
<feature type="transmembrane region" description="Helical" evidence="6">
    <location>
        <begin position="52"/>
        <end position="72"/>
    </location>
</feature>
<dbReference type="Pfam" id="PF01061">
    <property type="entry name" value="ABC2_membrane"/>
    <property type="match status" value="1"/>
</dbReference>
<evidence type="ECO:0000256" key="6">
    <source>
        <dbReference type="RuleBase" id="RU361157"/>
    </source>
</evidence>
<evidence type="ECO:0000256" key="5">
    <source>
        <dbReference type="ARBA" id="ARBA00023251"/>
    </source>
</evidence>
<dbReference type="InterPro" id="IPR013525">
    <property type="entry name" value="ABC2_TM"/>
</dbReference>
<name>A0ABN3N4T2_9ACTN</name>
<sequence length="252" mass="27480">MTTAVIGVFEYQWVAFRRVWRSSVTMSFILPLLTILGFGVGVGAYVPSVEGLPYLSFVVAGLLASTAMQTAVGDATWPVLDAFIWNRLHYAQAAAPPSPADIAVGRLLYIVSRVMIPVVVFLAVAYAFGVPRSVWALASVPVCAALAWATVGPCMALSAAVDSDLQLNLLYRLVVLPMTLFSGVFFPVEQLPEALRWLSFVFPLWHGVDLCRVAMLGVDPSWPVWAHLTVLVAWGVAGTWVMVRVFARRLVQ</sequence>
<gene>
    <name evidence="8" type="ORF">GCM10010201_08240</name>
</gene>
<dbReference type="InterPro" id="IPR051784">
    <property type="entry name" value="Nod_factor_ABC_transporter"/>
</dbReference>
<comment type="similarity">
    <text evidence="6">Belongs to the ABC-2 integral membrane protein family.</text>
</comment>
<dbReference type="PRINTS" id="PR00164">
    <property type="entry name" value="ABC2TRNSPORT"/>
</dbReference>
<evidence type="ECO:0000313" key="8">
    <source>
        <dbReference type="EMBL" id="GAA2514473.1"/>
    </source>
</evidence>
<evidence type="ECO:0000313" key="9">
    <source>
        <dbReference type="Proteomes" id="UP001499978"/>
    </source>
</evidence>
<dbReference type="InterPro" id="IPR047817">
    <property type="entry name" value="ABC2_TM_bact-type"/>
</dbReference>
<dbReference type="PANTHER" id="PTHR43229">
    <property type="entry name" value="NODULATION PROTEIN J"/>
    <property type="match status" value="1"/>
</dbReference>
<evidence type="ECO:0000259" key="7">
    <source>
        <dbReference type="PROSITE" id="PS51012"/>
    </source>
</evidence>
<keyword evidence="6" id="KW-1003">Cell membrane</keyword>
<evidence type="ECO:0000256" key="1">
    <source>
        <dbReference type="ARBA" id="ARBA00004141"/>
    </source>
</evidence>
<keyword evidence="3 6" id="KW-1133">Transmembrane helix</keyword>
<feature type="transmembrane region" description="Helical" evidence="6">
    <location>
        <begin position="224"/>
        <end position="247"/>
    </location>
</feature>
<protein>
    <recommendedName>
        <fullName evidence="6">Transport permease protein</fullName>
    </recommendedName>
</protein>
<keyword evidence="5" id="KW-0046">Antibiotic resistance</keyword>
<keyword evidence="2 6" id="KW-0812">Transmembrane</keyword>
<comment type="caution">
    <text evidence="8">The sequence shown here is derived from an EMBL/GenBank/DDBJ whole genome shotgun (WGS) entry which is preliminary data.</text>
</comment>
<keyword evidence="9" id="KW-1185">Reference proteome</keyword>
<dbReference type="PANTHER" id="PTHR43229:SF2">
    <property type="entry name" value="NODULATION PROTEIN J"/>
    <property type="match status" value="1"/>
</dbReference>
<dbReference type="EMBL" id="BAAARY010000002">
    <property type="protein sequence ID" value="GAA2514473.1"/>
    <property type="molecule type" value="Genomic_DNA"/>
</dbReference>
<reference evidence="8 9" key="1">
    <citation type="journal article" date="2019" name="Int. J. Syst. Evol. Microbiol.">
        <title>The Global Catalogue of Microorganisms (GCM) 10K type strain sequencing project: providing services to taxonomists for standard genome sequencing and annotation.</title>
        <authorList>
            <consortium name="The Broad Institute Genomics Platform"/>
            <consortium name="The Broad Institute Genome Sequencing Center for Infectious Disease"/>
            <person name="Wu L."/>
            <person name="Ma J."/>
        </authorList>
    </citation>
    <scope>NUCLEOTIDE SEQUENCE [LARGE SCALE GENOMIC DNA]</scope>
    <source>
        <strain evidence="8 9">JCM 3367</strain>
    </source>
</reference>
<evidence type="ECO:0000256" key="4">
    <source>
        <dbReference type="ARBA" id="ARBA00023136"/>
    </source>
</evidence>